<accession>A0A915DHF3</accession>
<protein>
    <submittedName>
        <fullName evidence="2">Uncharacterized protein</fullName>
    </submittedName>
</protein>
<name>A0A915DHF3_9BILA</name>
<dbReference type="Proteomes" id="UP000887574">
    <property type="component" value="Unplaced"/>
</dbReference>
<organism evidence="1 2">
    <name type="scientific">Ditylenchus dipsaci</name>
    <dbReference type="NCBI Taxonomy" id="166011"/>
    <lineage>
        <taxon>Eukaryota</taxon>
        <taxon>Metazoa</taxon>
        <taxon>Ecdysozoa</taxon>
        <taxon>Nematoda</taxon>
        <taxon>Chromadorea</taxon>
        <taxon>Rhabditida</taxon>
        <taxon>Tylenchina</taxon>
        <taxon>Tylenchomorpha</taxon>
        <taxon>Sphaerularioidea</taxon>
        <taxon>Anguinidae</taxon>
        <taxon>Anguininae</taxon>
        <taxon>Ditylenchus</taxon>
    </lineage>
</organism>
<reference evidence="2" key="1">
    <citation type="submission" date="2022-11" db="UniProtKB">
        <authorList>
            <consortium name="WormBaseParasite"/>
        </authorList>
    </citation>
    <scope>IDENTIFICATION</scope>
</reference>
<dbReference type="WBParaSite" id="jg19289">
    <property type="protein sequence ID" value="jg19289"/>
    <property type="gene ID" value="jg19289"/>
</dbReference>
<evidence type="ECO:0000313" key="1">
    <source>
        <dbReference type="Proteomes" id="UP000887574"/>
    </source>
</evidence>
<keyword evidence="1" id="KW-1185">Reference proteome</keyword>
<sequence>MITKFYILRLPDRENIPTMFSTFDIFAGGCSRHKQIVIPLLIWSKKDVPQSLKAGGVAFAEVPRYPNGGLDSAFFRDLLLVSTLNMYIVSQLLKKNSYSGVHWD</sequence>
<proteinExistence type="predicted"/>
<dbReference type="AlphaFoldDB" id="A0A915DHF3"/>
<evidence type="ECO:0000313" key="2">
    <source>
        <dbReference type="WBParaSite" id="jg19289"/>
    </source>
</evidence>